<dbReference type="Proteomes" id="UP000054047">
    <property type="component" value="Unassembled WGS sequence"/>
</dbReference>
<proteinExistence type="predicted"/>
<keyword evidence="2" id="KW-0949">S-adenosyl-L-methionine</keyword>
<dbReference type="FunFam" id="3.40.50.12160:FF:000003">
    <property type="entry name" value="CDK5 regulatory subunit-associated protein 1"/>
    <property type="match status" value="1"/>
</dbReference>
<dbReference type="GO" id="GO:0005829">
    <property type="term" value="C:cytosol"/>
    <property type="evidence" value="ECO:0007669"/>
    <property type="project" value="TreeGrafter"/>
</dbReference>
<dbReference type="GO" id="GO:0046872">
    <property type="term" value="F:metal ion binding"/>
    <property type="evidence" value="ECO:0007669"/>
    <property type="project" value="UniProtKB-KW"/>
</dbReference>
<dbReference type="GO" id="GO:0051539">
    <property type="term" value="F:4 iron, 4 sulfur cluster binding"/>
    <property type="evidence" value="ECO:0007669"/>
    <property type="project" value="UniProtKB-KW"/>
</dbReference>
<evidence type="ECO:0000313" key="8">
    <source>
        <dbReference type="Proteomes" id="UP000054047"/>
    </source>
</evidence>
<dbReference type="PANTHER" id="PTHR43020:SF2">
    <property type="entry name" value="MITOCHONDRIAL TRNA METHYLTHIOTRANSFERASE CDK5RAP1"/>
    <property type="match status" value="1"/>
</dbReference>
<dbReference type="PANTHER" id="PTHR43020">
    <property type="entry name" value="CDK5 REGULATORY SUBUNIT-ASSOCIATED PROTEIN 1"/>
    <property type="match status" value="1"/>
</dbReference>
<dbReference type="PROSITE" id="PS51449">
    <property type="entry name" value="MTTASE_N"/>
    <property type="match status" value="1"/>
</dbReference>
<dbReference type="Pfam" id="PF00919">
    <property type="entry name" value="UPF0004"/>
    <property type="match status" value="1"/>
</dbReference>
<keyword evidence="1" id="KW-0004">4Fe-4S</keyword>
<organism evidence="7 8">
    <name type="scientific">Ancylostoma duodenale</name>
    <dbReference type="NCBI Taxonomy" id="51022"/>
    <lineage>
        <taxon>Eukaryota</taxon>
        <taxon>Metazoa</taxon>
        <taxon>Ecdysozoa</taxon>
        <taxon>Nematoda</taxon>
        <taxon>Chromadorea</taxon>
        <taxon>Rhabditida</taxon>
        <taxon>Rhabditina</taxon>
        <taxon>Rhabditomorpha</taxon>
        <taxon>Strongyloidea</taxon>
        <taxon>Ancylostomatidae</taxon>
        <taxon>Ancylostomatinae</taxon>
        <taxon>Ancylostoma</taxon>
    </lineage>
</organism>
<feature type="non-terminal residue" evidence="7">
    <location>
        <position position="160"/>
    </location>
</feature>
<evidence type="ECO:0000256" key="3">
    <source>
        <dbReference type="ARBA" id="ARBA00022723"/>
    </source>
</evidence>
<reference evidence="7 8" key="1">
    <citation type="submission" date="2013-12" db="EMBL/GenBank/DDBJ databases">
        <title>Draft genome of the parsitic nematode Ancylostoma duodenale.</title>
        <authorList>
            <person name="Mitreva M."/>
        </authorList>
    </citation>
    <scope>NUCLEOTIDE SEQUENCE [LARGE SCALE GENOMIC DNA]</scope>
    <source>
        <strain evidence="7 8">Zhejiang</strain>
    </source>
</reference>
<dbReference type="EMBL" id="KN781903">
    <property type="protein sequence ID" value="KIH43896.1"/>
    <property type="molecule type" value="Genomic_DNA"/>
</dbReference>
<evidence type="ECO:0000259" key="6">
    <source>
        <dbReference type="PROSITE" id="PS51449"/>
    </source>
</evidence>
<keyword evidence="4" id="KW-0408">Iron</keyword>
<dbReference type="InterPro" id="IPR038135">
    <property type="entry name" value="Methylthiotransferase_N_sf"/>
</dbReference>
<dbReference type="GO" id="GO:0005739">
    <property type="term" value="C:mitochondrion"/>
    <property type="evidence" value="ECO:0007669"/>
    <property type="project" value="TreeGrafter"/>
</dbReference>
<name>A0A0C2FG29_9BILA</name>
<keyword evidence="8" id="KW-1185">Reference proteome</keyword>
<dbReference type="GO" id="GO:0035597">
    <property type="term" value="F:tRNA-2-methylthio-N(6)-dimethylallyladenosine(37) synthase activity"/>
    <property type="evidence" value="ECO:0007669"/>
    <property type="project" value="TreeGrafter"/>
</dbReference>
<dbReference type="InterPro" id="IPR013848">
    <property type="entry name" value="Methylthiotransferase_N"/>
</dbReference>
<evidence type="ECO:0000256" key="2">
    <source>
        <dbReference type="ARBA" id="ARBA00022691"/>
    </source>
</evidence>
<evidence type="ECO:0000256" key="5">
    <source>
        <dbReference type="ARBA" id="ARBA00023014"/>
    </source>
</evidence>
<keyword evidence="5" id="KW-0411">Iron-sulfur</keyword>
<dbReference type="AlphaFoldDB" id="A0A0C2FG29"/>
<gene>
    <name evidence="7" type="ORF">ANCDUO_26091</name>
</gene>
<sequence>MNVNDMEVVRSILKSNDYIETDDLLAADVVVLITCSIREGAEVKVWRELKRIKHVARRKPIVGVLGCMAERVRHGLLAKKGLVDVVAGPDAYRDLPRLLAVARVGSSAINVQLSVEETYADVRPVRVDEDAKTAFVLVEVSNFLLLSARKDFLLLVIFRK</sequence>
<keyword evidence="3" id="KW-0479">Metal-binding</keyword>
<dbReference type="Gene3D" id="3.40.50.12160">
    <property type="entry name" value="Methylthiotransferase, N-terminal domain"/>
    <property type="match status" value="1"/>
</dbReference>
<accession>A0A0C2FG29</accession>
<evidence type="ECO:0000256" key="1">
    <source>
        <dbReference type="ARBA" id="ARBA00022485"/>
    </source>
</evidence>
<evidence type="ECO:0000256" key="4">
    <source>
        <dbReference type="ARBA" id="ARBA00023004"/>
    </source>
</evidence>
<protein>
    <recommendedName>
        <fullName evidence="6">MTTase N-terminal domain-containing protein</fullName>
    </recommendedName>
</protein>
<dbReference type="OrthoDB" id="190098at2759"/>
<feature type="domain" description="MTTase N-terminal" evidence="6">
    <location>
        <begin position="1"/>
        <end position="104"/>
    </location>
</feature>
<evidence type="ECO:0000313" key="7">
    <source>
        <dbReference type="EMBL" id="KIH43896.1"/>
    </source>
</evidence>